<reference evidence="6" key="1">
    <citation type="journal article" date="2014" name="Nat. Commun.">
        <title>The tobacco genome sequence and its comparison with those of tomato and potato.</title>
        <authorList>
            <person name="Sierro N."/>
            <person name="Battey J.N."/>
            <person name="Ouadi S."/>
            <person name="Bakaher N."/>
            <person name="Bovet L."/>
            <person name="Willig A."/>
            <person name="Goepfert S."/>
            <person name="Peitsch M.C."/>
            <person name="Ivanov N.V."/>
        </authorList>
    </citation>
    <scope>NUCLEOTIDE SEQUENCE [LARGE SCALE GENOMIC DNA]</scope>
</reference>
<organism evidence="6 7">
    <name type="scientific">Nicotiana tabacum</name>
    <name type="common">Common tobacco</name>
    <dbReference type="NCBI Taxonomy" id="4097"/>
    <lineage>
        <taxon>Eukaryota</taxon>
        <taxon>Viridiplantae</taxon>
        <taxon>Streptophyta</taxon>
        <taxon>Embryophyta</taxon>
        <taxon>Tracheophyta</taxon>
        <taxon>Spermatophyta</taxon>
        <taxon>Magnoliopsida</taxon>
        <taxon>eudicotyledons</taxon>
        <taxon>Gunneridae</taxon>
        <taxon>Pentapetalae</taxon>
        <taxon>asterids</taxon>
        <taxon>lamiids</taxon>
        <taxon>Solanales</taxon>
        <taxon>Solanaceae</taxon>
        <taxon>Nicotianoideae</taxon>
        <taxon>Nicotianeae</taxon>
        <taxon>Nicotiana</taxon>
    </lineage>
</organism>
<dbReference type="AlphaFoldDB" id="A0A1S3XIY5"/>
<dbReference type="GO" id="GO:0000981">
    <property type="term" value="F:DNA-binding transcription factor activity, RNA polymerase II-specific"/>
    <property type="evidence" value="ECO:0000318"/>
    <property type="project" value="GO_Central"/>
</dbReference>
<keyword evidence="3" id="KW-0238">DNA-binding</keyword>
<dbReference type="STRING" id="4097.A0A1S3XIY5"/>
<dbReference type="Proteomes" id="UP000790787">
    <property type="component" value="Chromosome 21"/>
</dbReference>
<comment type="subcellular location">
    <subcellularLocation>
        <location evidence="1">Nucleus</location>
    </subcellularLocation>
</comment>
<keyword evidence="2" id="KW-0805">Transcription regulation</keyword>
<dbReference type="GO" id="GO:0000978">
    <property type="term" value="F:RNA polymerase II cis-regulatory region sequence-specific DNA binding"/>
    <property type="evidence" value="ECO:0000318"/>
    <property type="project" value="GO_Central"/>
</dbReference>
<gene>
    <name evidence="7" type="primary">LOC107765491</name>
</gene>
<reference evidence="7" key="2">
    <citation type="submission" date="2025-08" db="UniProtKB">
        <authorList>
            <consortium name="RefSeq"/>
        </authorList>
    </citation>
    <scope>IDENTIFICATION</scope>
</reference>
<name>A0A1S3XIY5_TOBAC</name>
<dbReference type="GO" id="GO:0046983">
    <property type="term" value="F:protein dimerization activity"/>
    <property type="evidence" value="ECO:0007669"/>
    <property type="project" value="InterPro"/>
</dbReference>
<sequence length="229" mass="26106">MEGKKTRGRQSIPMKKIENEDDRYVTFSKRRSGLYKQASELVKLCNIDIGIVLFSPTGKPFSFFHPTSEAIIDRFLNPNMQLSESTRLVAAHARHKVNQLNNRRELFDNIKEATSAESLLLDNMKENSERYRWESIEQFNADEVKKTRSKIGLRGSSCSSSITASAWPGSGTAWRGWGVLKICRIDRLLLGLGIDIPWHEDWIEMSLASMREQEDGVVEPHLVQVVAHC</sequence>
<dbReference type="Pfam" id="PF00319">
    <property type="entry name" value="SRF-TF"/>
    <property type="match status" value="1"/>
</dbReference>
<dbReference type="GO" id="GO:0006357">
    <property type="term" value="P:regulation of transcription by RNA polymerase II"/>
    <property type="evidence" value="ECO:0000318"/>
    <property type="project" value="GO_Central"/>
</dbReference>
<proteinExistence type="predicted"/>
<dbReference type="GeneID" id="107765491"/>
<evidence type="ECO:0000256" key="1">
    <source>
        <dbReference type="ARBA" id="ARBA00004123"/>
    </source>
</evidence>
<evidence type="ECO:0000256" key="4">
    <source>
        <dbReference type="ARBA" id="ARBA00023163"/>
    </source>
</evidence>
<evidence type="ECO:0000256" key="2">
    <source>
        <dbReference type="ARBA" id="ARBA00023015"/>
    </source>
</evidence>
<dbReference type="KEGG" id="nta:107765491"/>
<evidence type="ECO:0000313" key="7">
    <source>
        <dbReference type="RefSeq" id="XP_016439637.1"/>
    </source>
</evidence>
<dbReference type="SMART" id="SM00432">
    <property type="entry name" value="MADS"/>
    <property type="match status" value="1"/>
</dbReference>
<dbReference type="PROSITE" id="PS50066">
    <property type="entry name" value="MADS_BOX_2"/>
    <property type="match status" value="1"/>
</dbReference>
<dbReference type="SMR" id="A0A1S3XIY5"/>
<dbReference type="OrthoDB" id="1898716at2759"/>
<dbReference type="OMA" id="SKWKSID"/>
<dbReference type="PANTHER" id="PTHR11945:SF640">
    <property type="entry name" value="AGAMOUS-LIKE MADS-BOX PROTEIN AGL62"/>
    <property type="match status" value="1"/>
</dbReference>
<evidence type="ECO:0000256" key="3">
    <source>
        <dbReference type="ARBA" id="ARBA00023125"/>
    </source>
</evidence>
<dbReference type="GO" id="GO:0005634">
    <property type="term" value="C:nucleus"/>
    <property type="evidence" value="ECO:0007669"/>
    <property type="project" value="UniProtKB-SubCell"/>
</dbReference>
<evidence type="ECO:0000313" key="6">
    <source>
        <dbReference type="Proteomes" id="UP000790787"/>
    </source>
</evidence>
<dbReference type="RefSeq" id="XP_016439637.1">
    <property type="nucleotide sequence ID" value="XM_016584151.1"/>
</dbReference>
<evidence type="ECO:0000256" key="5">
    <source>
        <dbReference type="ARBA" id="ARBA00023242"/>
    </source>
</evidence>
<keyword evidence="6" id="KW-1185">Reference proteome</keyword>
<dbReference type="SUPFAM" id="SSF55455">
    <property type="entry name" value="SRF-like"/>
    <property type="match status" value="1"/>
</dbReference>
<protein>
    <submittedName>
        <fullName evidence="7">Agamous-like MADS-box protein AGL29</fullName>
    </submittedName>
</protein>
<dbReference type="Gene3D" id="3.40.1810.10">
    <property type="entry name" value="Transcription factor, MADS-box"/>
    <property type="match status" value="1"/>
</dbReference>
<dbReference type="PANTHER" id="PTHR11945">
    <property type="entry name" value="MADS BOX PROTEIN"/>
    <property type="match status" value="1"/>
</dbReference>
<dbReference type="PaxDb" id="4097-A0A1S3XIY5"/>
<dbReference type="InterPro" id="IPR002100">
    <property type="entry name" value="TF_MADSbox"/>
</dbReference>
<keyword evidence="4" id="KW-0804">Transcription</keyword>
<keyword evidence="5" id="KW-0539">Nucleus</keyword>
<accession>A0A1S3XIY5</accession>
<dbReference type="PRINTS" id="PR00404">
    <property type="entry name" value="MADSDOMAIN"/>
</dbReference>
<dbReference type="InterPro" id="IPR036879">
    <property type="entry name" value="TF_MADSbox_sf"/>
</dbReference>